<name>A0A0B1ZKQ3_9SPHN</name>
<keyword evidence="3 6" id="KW-0378">Hydrolase</keyword>
<evidence type="ECO:0000256" key="5">
    <source>
        <dbReference type="PIRSR" id="PIRSR606710-2"/>
    </source>
</evidence>
<comment type="similarity">
    <text evidence="1 6">Belongs to the glycosyl hydrolase 43 family.</text>
</comment>
<dbReference type="OrthoDB" id="177947at2"/>
<evidence type="ECO:0000256" key="7">
    <source>
        <dbReference type="SAM" id="SignalP"/>
    </source>
</evidence>
<evidence type="ECO:0000256" key="4">
    <source>
        <dbReference type="ARBA" id="ARBA00023295"/>
    </source>
</evidence>
<feature type="site" description="Important for catalytic activity, responsible for pKa modulation of the active site Glu and correct orientation of both the proton donor and substrate" evidence="5">
    <location>
        <position position="168"/>
    </location>
</feature>
<dbReference type="Proteomes" id="UP000031057">
    <property type="component" value="Unassembled WGS sequence"/>
</dbReference>
<organism evidence="8 9">
    <name type="scientific">Novosphingobium malaysiense</name>
    <dbReference type="NCBI Taxonomy" id="1348853"/>
    <lineage>
        <taxon>Bacteria</taxon>
        <taxon>Pseudomonadati</taxon>
        <taxon>Pseudomonadota</taxon>
        <taxon>Alphaproteobacteria</taxon>
        <taxon>Sphingomonadales</taxon>
        <taxon>Sphingomonadaceae</taxon>
        <taxon>Novosphingobium</taxon>
    </lineage>
</organism>
<dbReference type="InterPro" id="IPR023296">
    <property type="entry name" value="Glyco_hydro_beta-prop_sf"/>
</dbReference>
<reference evidence="8 9" key="1">
    <citation type="submission" date="2014-10" db="EMBL/GenBank/DDBJ databases">
        <title>Genome sequence of Novosphingobium malaysiense MUSC 273(T).</title>
        <authorList>
            <person name="Lee L.-H."/>
        </authorList>
    </citation>
    <scope>NUCLEOTIDE SEQUENCE [LARGE SCALE GENOMIC DNA]</scope>
    <source>
        <strain evidence="8 9">MUSC 273</strain>
    </source>
</reference>
<keyword evidence="2 7" id="KW-0732">Signal</keyword>
<dbReference type="CDD" id="cd18817">
    <property type="entry name" value="GH43f_LbAraf43-like"/>
    <property type="match status" value="1"/>
</dbReference>
<accession>A0A0B1ZKQ3</accession>
<evidence type="ECO:0000256" key="6">
    <source>
        <dbReference type="RuleBase" id="RU361187"/>
    </source>
</evidence>
<evidence type="ECO:0000256" key="3">
    <source>
        <dbReference type="ARBA" id="ARBA00022801"/>
    </source>
</evidence>
<dbReference type="PANTHER" id="PTHR43817">
    <property type="entry name" value="GLYCOSYL HYDROLASE"/>
    <property type="match status" value="1"/>
</dbReference>
<dbReference type="Gene3D" id="2.115.10.20">
    <property type="entry name" value="Glycosyl hydrolase domain, family 43"/>
    <property type="match status" value="1"/>
</dbReference>
<dbReference type="EMBL" id="JTDI01000006">
    <property type="protein sequence ID" value="KHK89924.1"/>
    <property type="molecule type" value="Genomic_DNA"/>
</dbReference>
<feature type="chain" id="PRO_5002084740" evidence="7">
    <location>
        <begin position="25"/>
        <end position="477"/>
    </location>
</feature>
<keyword evidence="9" id="KW-1185">Reference proteome</keyword>
<evidence type="ECO:0000256" key="2">
    <source>
        <dbReference type="ARBA" id="ARBA00022729"/>
    </source>
</evidence>
<dbReference type="SUPFAM" id="SSF75005">
    <property type="entry name" value="Arabinanase/levansucrase/invertase"/>
    <property type="match status" value="1"/>
</dbReference>
<dbReference type="GO" id="GO:0005975">
    <property type="term" value="P:carbohydrate metabolic process"/>
    <property type="evidence" value="ECO:0007669"/>
    <property type="project" value="InterPro"/>
</dbReference>
<protein>
    <submittedName>
        <fullName evidence="8">Arabinofuranosidase</fullName>
    </submittedName>
</protein>
<dbReference type="PANTHER" id="PTHR43817:SF1">
    <property type="entry name" value="HYDROLASE, FAMILY 43, PUTATIVE (AFU_ORTHOLOGUE AFUA_3G01660)-RELATED"/>
    <property type="match status" value="1"/>
</dbReference>
<dbReference type="InterPro" id="IPR006710">
    <property type="entry name" value="Glyco_hydro_43"/>
</dbReference>
<dbReference type="GO" id="GO:0004553">
    <property type="term" value="F:hydrolase activity, hydrolyzing O-glycosyl compounds"/>
    <property type="evidence" value="ECO:0007669"/>
    <property type="project" value="InterPro"/>
</dbReference>
<dbReference type="Pfam" id="PF04616">
    <property type="entry name" value="Glyco_hydro_43"/>
    <property type="match status" value="1"/>
</dbReference>
<dbReference type="AlphaFoldDB" id="A0A0B1ZKQ3"/>
<dbReference type="STRING" id="1348853.LK12_18665"/>
<evidence type="ECO:0000313" key="8">
    <source>
        <dbReference type="EMBL" id="KHK89924.1"/>
    </source>
</evidence>
<dbReference type="RefSeq" id="WP_039287450.1">
    <property type="nucleotide sequence ID" value="NZ_JTDI01000006.1"/>
</dbReference>
<keyword evidence="4 6" id="KW-0326">Glycosidase</keyword>
<proteinExistence type="inferred from homology"/>
<evidence type="ECO:0000256" key="1">
    <source>
        <dbReference type="ARBA" id="ARBA00009865"/>
    </source>
</evidence>
<sequence length="477" mass="51983">MHFTLSRRAFAAGAAMLPMACTHAGKTMLASAPAVPVPAITNPLVKQRADAQVFRHDDGYYYMTGSVPEYDRLVLRRARTIAGLSDAEERVLWRHQASGPMSGFIWAPELHLIDGRWVMYFAAGPSGGGEDVFRIRTYAVVCDGPDPMTGNWSVLGEFQAPWDSFNLDSTSFVHRGTRYFVWAQREPGLETNSNLYLAPMASALTLAAKPVRLTVPTLDWEIRGFKVNEAPAVLEKNGKLFMTYSASATDARYCLGLLTADADADIMNPNAWTKSPEPVFTSCPETGVYGPGHNSFTVDEQGRDMLVYHGRDYEQIEGDPLFDPNRHTRVQRLYFHADGTPDFGVPVGNGPLPERFESAGRPGTWLAYQGSRLLAGTAPLPNTQFRSLPNGDDTVRLCPILLRDRCLTADAETGASLASMPAGSAPRSADLFRRVRGPVQDSVRLESAAFPGQALALTPQGLGLAAASDPATVWKLS</sequence>
<gene>
    <name evidence="8" type="ORF">LK12_18665</name>
</gene>
<feature type="signal peptide" evidence="7">
    <location>
        <begin position="1"/>
        <end position="24"/>
    </location>
</feature>
<evidence type="ECO:0000313" key="9">
    <source>
        <dbReference type="Proteomes" id="UP000031057"/>
    </source>
</evidence>
<comment type="caution">
    <text evidence="8">The sequence shown here is derived from an EMBL/GenBank/DDBJ whole genome shotgun (WGS) entry which is preliminary data.</text>
</comment>